<dbReference type="InterPro" id="IPR036396">
    <property type="entry name" value="Cyt_P450_sf"/>
</dbReference>
<keyword evidence="8" id="KW-1133">Transmembrane helix</keyword>
<evidence type="ECO:0000256" key="1">
    <source>
        <dbReference type="ARBA" id="ARBA00001971"/>
    </source>
</evidence>
<evidence type="ECO:0000256" key="3">
    <source>
        <dbReference type="ARBA" id="ARBA00005179"/>
    </source>
</evidence>
<feature type="chain" id="PRO_5006902527" evidence="17">
    <location>
        <begin position="19"/>
        <end position="646"/>
    </location>
</feature>
<evidence type="ECO:0000259" key="18">
    <source>
        <dbReference type="Pfam" id="PF20153"/>
    </source>
</evidence>
<proteinExistence type="inferred from homology"/>
<keyword evidence="11 15" id="KW-0503">Monooxygenase</keyword>
<feature type="domain" description="DUF6535" evidence="18">
    <location>
        <begin position="598"/>
        <end position="634"/>
    </location>
</feature>
<dbReference type="eggNOG" id="KOG0156">
    <property type="taxonomic scope" value="Eukaryota"/>
</dbReference>
<organism evidence="19 20">
    <name type="scientific">Moniliophthora roreri</name>
    <name type="common">Frosty pod rot fungus</name>
    <name type="synonym">Monilia roreri</name>
    <dbReference type="NCBI Taxonomy" id="221103"/>
    <lineage>
        <taxon>Eukaryota</taxon>
        <taxon>Fungi</taxon>
        <taxon>Dikarya</taxon>
        <taxon>Basidiomycota</taxon>
        <taxon>Agaricomycotina</taxon>
        <taxon>Agaricomycetes</taxon>
        <taxon>Agaricomycetidae</taxon>
        <taxon>Agaricales</taxon>
        <taxon>Marasmiineae</taxon>
        <taxon>Marasmiaceae</taxon>
        <taxon>Moniliophthora</taxon>
    </lineage>
</organism>
<feature type="compositionally biased region" description="Low complexity" evidence="16">
    <location>
        <begin position="535"/>
        <end position="546"/>
    </location>
</feature>
<dbReference type="PRINTS" id="PR00463">
    <property type="entry name" value="EP450I"/>
</dbReference>
<dbReference type="GO" id="GO:0016705">
    <property type="term" value="F:oxidoreductase activity, acting on paired donors, with incorporation or reduction of molecular oxygen"/>
    <property type="evidence" value="ECO:0007669"/>
    <property type="project" value="InterPro"/>
</dbReference>
<feature type="binding site" description="axial binding residue" evidence="14">
    <location>
        <position position="436"/>
    </location>
    <ligand>
        <name>heme</name>
        <dbReference type="ChEBI" id="CHEBI:30413"/>
    </ligand>
    <ligandPart>
        <name>Fe</name>
        <dbReference type="ChEBI" id="CHEBI:18248"/>
    </ligandPart>
</feature>
<evidence type="ECO:0000256" key="11">
    <source>
        <dbReference type="ARBA" id="ARBA00023033"/>
    </source>
</evidence>
<dbReference type="CDD" id="cd11065">
    <property type="entry name" value="CYP64-like"/>
    <property type="match status" value="1"/>
</dbReference>
<dbReference type="InterPro" id="IPR001128">
    <property type="entry name" value="Cyt_P450"/>
</dbReference>
<keyword evidence="10 14" id="KW-0408">Iron</keyword>
<keyword evidence="17" id="KW-0732">Signal</keyword>
<feature type="region of interest" description="Disordered" evidence="16">
    <location>
        <begin position="531"/>
        <end position="592"/>
    </location>
</feature>
<name>A0A0W0GAY7_MONRR</name>
<dbReference type="EMBL" id="LATX01000639">
    <property type="protein sequence ID" value="KTB45712.1"/>
    <property type="molecule type" value="Genomic_DNA"/>
</dbReference>
<evidence type="ECO:0000256" key="8">
    <source>
        <dbReference type="ARBA" id="ARBA00022989"/>
    </source>
</evidence>
<comment type="pathway">
    <text evidence="3">Secondary metabolite biosynthesis.</text>
</comment>
<evidence type="ECO:0000256" key="4">
    <source>
        <dbReference type="ARBA" id="ARBA00010617"/>
    </source>
</evidence>
<dbReference type="Gene3D" id="1.10.630.10">
    <property type="entry name" value="Cytochrome P450"/>
    <property type="match status" value="1"/>
</dbReference>
<dbReference type="InterPro" id="IPR017972">
    <property type="entry name" value="Cyt_P450_CS"/>
</dbReference>
<dbReference type="PROSITE" id="PS00086">
    <property type="entry name" value="CYTOCHROME_P450"/>
    <property type="match status" value="1"/>
</dbReference>
<evidence type="ECO:0000256" key="14">
    <source>
        <dbReference type="PIRSR" id="PIRSR602401-1"/>
    </source>
</evidence>
<keyword evidence="12" id="KW-0472">Membrane</keyword>
<keyword evidence="13" id="KW-0325">Glycoprotein</keyword>
<dbReference type="PANTHER" id="PTHR46300">
    <property type="entry name" value="P450, PUTATIVE (EUROFUNG)-RELATED-RELATED"/>
    <property type="match status" value="1"/>
</dbReference>
<dbReference type="GO" id="GO:0004497">
    <property type="term" value="F:monooxygenase activity"/>
    <property type="evidence" value="ECO:0007669"/>
    <property type="project" value="UniProtKB-KW"/>
</dbReference>
<dbReference type="GO" id="GO:0005506">
    <property type="term" value="F:iron ion binding"/>
    <property type="evidence" value="ECO:0007669"/>
    <property type="project" value="InterPro"/>
</dbReference>
<dbReference type="PANTHER" id="PTHR46300:SF2">
    <property type="entry name" value="CYTOCHROME P450 MONOOXYGENASE ALNH-RELATED"/>
    <property type="match status" value="1"/>
</dbReference>
<evidence type="ECO:0000256" key="7">
    <source>
        <dbReference type="ARBA" id="ARBA00022723"/>
    </source>
</evidence>
<reference evidence="19 20" key="1">
    <citation type="submission" date="2015-12" db="EMBL/GenBank/DDBJ databases">
        <title>Draft genome sequence of Moniliophthora roreri, the causal agent of frosty pod rot of cacao.</title>
        <authorList>
            <person name="Aime M.C."/>
            <person name="Diaz-Valderrama J.R."/>
            <person name="Kijpornyongpan T."/>
            <person name="Phillips-Mora W."/>
        </authorList>
    </citation>
    <scope>NUCLEOTIDE SEQUENCE [LARGE SCALE GENOMIC DNA]</scope>
    <source>
        <strain evidence="19 20">MCA 2952</strain>
    </source>
</reference>
<comment type="cofactor">
    <cofactor evidence="1 14">
        <name>heme</name>
        <dbReference type="ChEBI" id="CHEBI:30413"/>
    </cofactor>
</comment>
<dbReference type="Proteomes" id="UP000054988">
    <property type="component" value="Unassembled WGS sequence"/>
</dbReference>
<gene>
    <name evidence="19" type="ORF">WG66_1741</name>
</gene>
<dbReference type="InterPro" id="IPR002401">
    <property type="entry name" value="Cyt_P450_E_grp-I"/>
</dbReference>
<evidence type="ECO:0000256" key="12">
    <source>
        <dbReference type="ARBA" id="ARBA00023136"/>
    </source>
</evidence>
<evidence type="ECO:0000313" key="19">
    <source>
        <dbReference type="EMBL" id="KTB45712.1"/>
    </source>
</evidence>
<comment type="subcellular location">
    <subcellularLocation>
        <location evidence="2">Membrane</location>
        <topology evidence="2">Single-pass membrane protein</topology>
    </subcellularLocation>
</comment>
<keyword evidence="6" id="KW-0812">Transmembrane</keyword>
<evidence type="ECO:0000256" key="5">
    <source>
        <dbReference type="ARBA" id="ARBA00022617"/>
    </source>
</evidence>
<keyword evidence="7 14" id="KW-0479">Metal-binding</keyword>
<dbReference type="GO" id="GO:0016020">
    <property type="term" value="C:membrane"/>
    <property type="evidence" value="ECO:0007669"/>
    <property type="project" value="UniProtKB-SubCell"/>
</dbReference>
<dbReference type="Pfam" id="PF20153">
    <property type="entry name" value="DUF6535"/>
    <property type="match status" value="1"/>
</dbReference>
<dbReference type="PRINTS" id="PR00385">
    <property type="entry name" value="P450"/>
</dbReference>
<evidence type="ECO:0000256" key="2">
    <source>
        <dbReference type="ARBA" id="ARBA00004167"/>
    </source>
</evidence>
<evidence type="ECO:0000313" key="20">
    <source>
        <dbReference type="Proteomes" id="UP000054988"/>
    </source>
</evidence>
<evidence type="ECO:0000256" key="9">
    <source>
        <dbReference type="ARBA" id="ARBA00023002"/>
    </source>
</evidence>
<sequence length="646" mass="73519">MLSITGLVFLFFLTFLVQKILKIGRREPHLHPGPPTVPILGNLHIFPFSSAHLKFSEWAKQYGDIFSLKIGSSTVVVISGMEACAELMDKRSFATADRPIVPMAQKVTDNLSMAFVGHTDTWRTLRKAAHAILTPKAVQDHLPIQRAEATAVLYDFLTTPDRFFYHIGRYSNSVIMSVLFGKRCPRYETKEATAFYESQKLWNLCISPTAVPPLDLLPWLDYIPERWAWWKGLAQKTREKQRALYFGLLDEVEARMKRGEENGSYMEEIITRTEELGLDREMRGYLGGALLEGASETTTFFLRYLVMSLVLYPEVQRKAHEEVDRVIGQDRLPTLNDIKDLPYIQALIKEVFRYRPPAPIMQHAITSDEEFRGHIVPKGTTILASIYGIYHNPQHYDDPESFNPERYVANEHGVKEGVDTSIFRDNVMFGFGRRICPGMHLGRNSVNLNTINLIWGFNFKHAKDANGKEIPISFDDYDHEGIVAMPLPFKCDIRPRNQNIANLIEREFRESTETFEQFEIGLAPADKAWVDENDGSISGSGASARRLSQESLNPAQVPLPPSFTEPLPREQHADSHSQPVYGRKQKEEERKPTLVESWGKLLQAVANFDDDMVKNWKEDIDTLLVFAGLFSAVTSLSFSLLRSQCS</sequence>
<feature type="signal peptide" evidence="17">
    <location>
        <begin position="1"/>
        <end position="18"/>
    </location>
</feature>
<evidence type="ECO:0000256" key="10">
    <source>
        <dbReference type="ARBA" id="ARBA00023004"/>
    </source>
</evidence>
<protein>
    <submittedName>
        <fullName evidence="19">Putative cytochrome P450</fullName>
    </submittedName>
</protein>
<evidence type="ECO:0000256" key="15">
    <source>
        <dbReference type="RuleBase" id="RU000461"/>
    </source>
</evidence>
<evidence type="ECO:0000256" key="6">
    <source>
        <dbReference type="ARBA" id="ARBA00022692"/>
    </source>
</evidence>
<evidence type="ECO:0000256" key="17">
    <source>
        <dbReference type="SAM" id="SignalP"/>
    </source>
</evidence>
<dbReference type="AlphaFoldDB" id="A0A0W0GAY7"/>
<comment type="caution">
    <text evidence="19">The sequence shown here is derived from an EMBL/GenBank/DDBJ whole genome shotgun (WGS) entry which is preliminary data.</text>
</comment>
<accession>A0A0W0GAY7</accession>
<dbReference type="SUPFAM" id="SSF48264">
    <property type="entry name" value="Cytochrome P450"/>
    <property type="match status" value="1"/>
</dbReference>
<dbReference type="InterPro" id="IPR045338">
    <property type="entry name" value="DUF6535"/>
</dbReference>
<evidence type="ECO:0000256" key="13">
    <source>
        <dbReference type="ARBA" id="ARBA00023180"/>
    </source>
</evidence>
<dbReference type="InterPro" id="IPR050364">
    <property type="entry name" value="Cytochrome_P450_fung"/>
</dbReference>
<keyword evidence="5 14" id="KW-0349">Heme</keyword>
<keyword evidence="9 15" id="KW-0560">Oxidoreductase</keyword>
<comment type="similarity">
    <text evidence="4 15">Belongs to the cytochrome P450 family.</text>
</comment>
<dbReference type="Pfam" id="PF00067">
    <property type="entry name" value="p450"/>
    <property type="match status" value="1"/>
</dbReference>
<dbReference type="GO" id="GO:0020037">
    <property type="term" value="F:heme binding"/>
    <property type="evidence" value="ECO:0007669"/>
    <property type="project" value="InterPro"/>
</dbReference>
<evidence type="ECO:0000256" key="16">
    <source>
        <dbReference type="SAM" id="MobiDB-lite"/>
    </source>
</evidence>